<sequence>MPSEHVHGIAFNPADDKVYLATHDGLFRYDDAGPARVGPVIDLMGFTAAGPDHFYSSGHPGAGVDMANPVGLIESTDAGETWSTLSREGQTDFHSLTASDAGIIGFDGAAVLGTPDGQAWTSLEPPVATFALAASPDGTTLLVTSQSGPARSTDGGNTWNVVAKSPLLQLAFFPDDQTVVGVAPDGGVFLSTDAGATWVQSGTVGQAPQAVTARAQPDGQLEILVVIEGALLRSVDSGSTFTD</sequence>
<evidence type="ECO:0000313" key="2">
    <source>
        <dbReference type="Proteomes" id="UP000565724"/>
    </source>
</evidence>
<accession>A0A7Y5ZZ02</accession>
<dbReference type="InterPro" id="IPR054817">
    <property type="entry name" value="Glycosyl_F510_1955-like"/>
</dbReference>
<reference evidence="1 2" key="1">
    <citation type="submission" date="2020-05" db="EMBL/GenBank/DDBJ databases">
        <title>Genome Sequencing of Type Strains.</title>
        <authorList>
            <person name="Lemaire J.F."/>
            <person name="Inderbitzin P."/>
            <person name="Gregorio O.A."/>
            <person name="Collins S.B."/>
            <person name="Wespe N."/>
            <person name="Knight-Connoni V."/>
        </authorList>
    </citation>
    <scope>NUCLEOTIDE SEQUENCE [LARGE SCALE GENOMIC DNA]</scope>
    <source>
        <strain evidence="1 2">ATCC 25174</strain>
    </source>
</reference>
<evidence type="ECO:0000313" key="1">
    <source>
        <dbReference type="EMBL" id="NUU15855.1"/>
    </source>
</evidence>
<dbReference type="CDD" id="cd15482">
    <property type="entry name" value="Sialidase_non-viral"/>
    <property type="match status" value="1"/>
</dbReference>
<name>A0A7Y5ZZ02_9CELL</name>
<dbReference type="SUPFAM" id="SSF110296">
    <property type="entry name" value="Oligoxyloglucan reducing end-specific cellobiohydrolase"/>
    <property type="match status" value="1"/>
</dbReference>
<proteinExistence type="predicted"/>
<dbReference type="AlphaFoldDB" id="A0A7Y5ZZ02"/>
<dbReference type="InterPro" id="IPR015943">
    <property type="entry name" value="WD40/YVTN_repeat-like_dom_sf"/>
</dbReference>
<organism evidence="1 2">
    <name type="scientific">Cellulomonas humilata</name>
    <dbReference type="NCBI Taxonomy" id="144055"/>
    <lineage>
        <taxon>Bacteria</taxon>
        <taxon>Bacillati</taxon>
        <taxon>Actinomycetota</taxon>
        <taxon>Actinomycetes</taxon>
        <taxon>Micrococcales</taxon>
        <taxon>Cellulomonadaceae</taxon>
        <taxon>Cellulomonas</taxon>
    </lineage>
</organism>
<dbReference type="Gene3D" id="2.130.10.10">
    <property type="entry name" value="YVTN repeat-like/Quinoprotein amine dehydrogenase"/>
    <property type="match status" value="1"/>
</dbReference>
<dbReference type="EMBL" id="JABMCI010000035">
    <property type="protein sequence ID" value="NUU15855.1"/>
    <property type="molecule type" value="Genomic_DNA"/>
</dbReference>
<gene>
    <name evidence="1" type="ORF">HP550_01145</name>
</gene>
<dbReference type="Proteomes" id="UP000565724">
    <property type="component" value="Unassembled WGS sequence"/>
</dbReference>
<protein>
    <submittedName>
        <fullName evidence="1">Exo-alpha-sialidase</fullName>
    </submittedName>
</protein>
<comment type="caution">
    <text evidence="1">The sequence shown here is derived from an EMBL/GenBank/DDBJ whole genome shotgun (WGS) entry which is preliminary data.</text>
</comment>
<dbReference type="NCBIfam" id="NF045728">
    <property type="entry name" value="glycosyl_F510_1955"/>
    <property type="match status" value="1"/>
</dbReference>
<keyword evidence="2" id="KW-1185">Reference proteome</keyword>